<dbReference type="Pfam" id="PF03966">
    <property type="entry name" value="Trm112p"/>
    <property type="match status" value="1"/>
</dbReference>
<proteinExistence type="predicted"/>
<gene>
    <name evidence="1" type="ORF">BJBARM5_1123</name>
</gene>
<evidence type="ECO:0000313" key="1">
    <source>
        <dbReference type="EMBL" id="EFD92445.1"/>
    </source>
</evidence>
<dbReference type="Proteomes" id="UP000009376">
    <property type="component" value="Unassembled WGS sequence"/>
</dbReference>
<dbReference type="Gene3D" id="2.20.25.10">
    <property type="match status" value="1"/>
</dbReference>
<sequence>MEYNLIELIACPMCKNTSFSLTTISRSDISSYEVRPVMEKSGKETYNTTIEENYYKDIIDGVLLCDSCGRWYPIVNSIYVLLPDIFRDEKVNIEFLTKYKTQLPETIVNNGKPFNLGTI</sequence>
<name>D6GWG0_PARA5</name>
<dbReference type="EMBL" id="GG745594">
    <property type="protein sequence ID" value="EFD92445.1"/>
    <property type="molecule type" value="Genomic_DNA"/>
</dbReference>
<organism evidence="1 2">
    <name type="scientific">Candidatus Parvarchaeum acidophilus ARMAN-5</name>
    <dbReference type="NCBI Taxonomy" id="662762"/>
    <lineage>
        <taxon>Archaea</taxon>
        <taxon>Candidatus Parvarchaeota</taxon>
        <taxon>Candidatus Parvarchaeum</taxon>
    </lineage>
</organism>
<dbReference type="InterPro" id="IPR005651">
    <property type="entry name" value="Trm112-like"/>
</dbReference>
<evidence type="ECO:0000313" key="2">
    <source>
        <dbReference type="Proteomes" id="UP000009376"/>
    </source>
</evidence>
<evidence type="ECO:0008006" key="3">
    <source>
        <dbReference type="Google" id="ProtNLM"/>
    </source>
</evidence>
<dbReference type="AlphaFoldDB" id="D6GWG0"/>
<protein>
    <recommendedName>
        <fullName evidence="3">Trm112 family protein</fullName>
    </recommendedName>
</protein>
<reference evidence="1 2" key="1">
    <citation type="journal article" date="2010" name="Proc. Natl. Acad. Sci. U.S.A.">
        <title>Enigmatic, ultrasmall, uncultivated Archaea.</title>
        <authorList>
            <person name="Baker B.J."/>
            <person name="Comolli L.R."/>
            <person name="Dick G.J."/>
            <person name="Hauser L.J."/>
            <person name="Hyatt D."/>
            <person name="Dill B.D."/>
            <person name="Land M.L."/>
            <person name="Verberkmoes N.C."/>
            <person name="Hettich R.L."/>
            <person name="Banfield J.F."/>
        </authorList>
    </citation>
    <scope>NUCLEOTIDE SEQUENCE [LARGE SCALE GENOMIC DNA]</scope>
</reference>
<dbReference type="SUPFAM" id="SSF158997">
    <property type="entry name" value="Trm112p-like"/>
    <property type="match status" value="1"/>
</dbReference>
<accession>D6GWG0</accession>